<dbReference type="EC" id="2.3.2.27" evidence="4"/>
<feature type="transmembrane region" description="Helical" evidence="10">
    <location>
        <begin position="754"/>
        <end position="775"/>
    </location>
</feature>
<gene>
    <name evidence="14" type="ORF">RJ641_000194</name>
</gene>
<feature type="domain" description="SWEET-like" evidence="12">
    <location>
        <begin position="627"/>
        <end position="908"/>
    </location>
</feature>
<sequence length="923" mass="104267">MGFSSSFSIISKTCLFLLILFASSASSSPSKDLYDDHCNSMVPKATPTKIDFTDFPLTPLDGNIYYKGGDKIFKQESPEHPYQYPKALTIKPTGNVHQTDVSGVFKFEASLIFRSTVFYSSSSNDPNSKNKGNVAFKLHGFWSDSSGKLCMVGTGSGYSEEGKLLNLETVLKLNYVKKSNIYTSLVNGTLESLKLENDENYFDPISILTFPSMKSYYYTFASEKSGHSECASGGLDDSKDLLGLQSSGGVCSMFSWWVQTFQLDYAAECKKTKRNCNPFAETAESVPQYMSTKTIQCSEDKQRVRFLIYFSNVSYRAYDRLFDPNTTLVGESLWDGEKNQLCVVACRILAPEGSLANASVGNCYYRLSFRFPAKLSIRETSFIQGQIWSNKKVGDSGYFDKIKYRSHQERFYEVEKLDLKYEYTEMERTSKLCPPAPNNVIKKKGNSYPEPLSYEMRFSMSVESSRVKNIWGDAVPLYVGNSFYDQGTHSVIANFETLAAIQNGRLNISYKISLSLPLGTDLGGGLSAPSSSSRIDQRFEISAEGVYEIATGNLCMVGCRELNSSLQMLLDQEMDCDIVINLKFPPTSSNRASVITGTLRSSREESHPLHFEELKISANAYGMHESQRSIWRMDMEIAMVLISNTLAFVSVALQIFYARKHWELFPHISLVMLMVLALGHLIPLVLNFEALFMKDGYLHRFRHEREGWLQLNEVTVRVVTMIALFLLLRLLQLTWAARSADRNQKGLCVADKKAFYVCLPLYLAGGVIALMVHSICRNYGTAEASSSIYRQAQHSLWDDLKSYAGLVVDGFLLPQILLNMFFNSREAALSRFFYVGMTAIRLLPHGYDLYRAYKYINRNDGSYYYANHGLDYYSTAWDIIIPCGGLAFAIIIFLQQKFGGLYILPRRFREYQEYEKAPVVSDG</sequence>
<feature type="transmembrane region" description="Helical" evidence="10">
    <location>
        <begin position="714"/>
        <end position="733"/>
    </location>
</feature>
<evidence type="ECO:0000313" key="14">
    <source>
        <dbReference type="EMBL" id="KAK6946721.1"/>
    </source>
</evidence>
<feature type="transmembrane region" description="Helical" evidence="10">
    <location>
        <begin position="637"/>
        <end position="658"/>
    </location>
</feature>
<keyword evidence="15" id="KW-1185">Reference proteome</keyword>
<accession>A0AAN8WEY5</accession>
<evidence type="ECO:0000256" key="2">
    <source>
        <dbReference type="ARBA" id="ARBA00004127"/>
    </source>
</evidence>
<keyword evidence="5" id="KW-0808">Transferase</keyword>
<dbReference type="Pfam" id="PF11145">
    <property type="entry name" value="DUF2921"/>
    <property type="match status" value="1"/>
</dbReference>
<proteinExistence type="predicted"/>
<evidence type="ECO:0000256" key="11">
    <source>
        <dbReference type="SAM" id="SignalP"/>
    </source>
</evidence>
<evidence type="ECO:0000256" key="6">
    <source>
        <dbReference type="ARBA" id="ARBA00022692"/>
    </source>
</evidence>
<evidence type="ECO:0000259" key="13">
    <source>
        <dbReference type="Pfam" id="PF25333"/>
    </source>
</evidence>
<feature type="transmembrane region" description="Helical" evidence="10">
    <location>
        <begin position="829"/>
        <end position="847"/>
    </location>
</feature>
<protein>
    <recommendedName>
        <fullName evidence="4">RING-type E3 ubiquitin transferase</fullName>
        <ecNumber evidence="4">2.3.2.27</ecNumber>
    </recommendedName>
</protein>
<feature type="signal peptide" evidence="11">
    <location>
        <begin position="1"/>
        <end position="27"/>
    </location>
</feature>
<comment type="caution">
    <text evidence="14">The sequence shown here is derived from an EMBL/GenBank/DDBJ whole genome shotgun (WGS) entry which is preliminary data.</text>
</comment>
<feature type="transmembrane region" description="Helical" evidence="10">
    <location>
        <begin position="803"/>
        <end position="822"/>
    </location>
</feature>
<evidence type="ECO:0000256" key="7">
    <source>
        <dbReference type="ARBA" id="ARBA00022786"/>
    </source>
</evidence>
<comment type="pathway">
    <text evidence="3">Protein modification; protein ubiquitination.</text>
</comment>
<dbReference type="GO" id="GO:0061630">
    <property type="term" value="F:ubiquitin protein ligase activity"/>
    <property type="evidence" value="ECO:0007669"/>
    <property type="project" value="UniProtKB-EC"/>
</dbReference>
<keyword evidence="11" id="KW-0732">Signal</keyword>
<reference evidence="14 15" key="1">
    <citation type="submission" date="2023-12" db="EMBL/GenBank/DDBJ databases">
        <title>A high-quality genome assembly for Dillenia turbinata (Dilleniales).</title>
        <authorList>
            <person name="Chanderbali A."/>
        </authorList>
    </citation>
    <scope>NUCLEOTIDE SEQUENCE [LARGE SCALE GENOMIC DNA]</scope>
    <source>
        <strain evidence="14">LSX21</strain>
        <tissue evidence="14">Leaf</tissue>
    </source>
</reference>
<evidence type="ECO:0000256" key="5">
    <source>
        <dbReference type="ARBA" id="ARBA00022679"/>
    </source>
</evidence>
<dbReference type="Proteomes" id="UP001370490">
    <property type="component" value="Unassembled WGS sequence"/>
</dbReference>
<dbReference type="EMBL" id="JBAMMX010000001">
    <property type="protein sequence ID" value="KAK6946721.1"/>
    <property type="molecule type" value="Genomic_DNA"/>
</dbReference>
<evidence type="ECO:0000256" key="9">
    <source>
        <dbReference type="ARBA" id="ARBA00023136"/>
    </source>
</evidence>
<feature type="domain" description="DUF2921" evidence="13">
    <location>
        <begin position="34"/>
        <end position="206"/>
    </location>
</feature>
<keyword evidence="9 10" id="KW-0472">Membrane</keyword>
<dbReference type="Pfam" id="PF25333">
    <property type="entry name" value="DUF2921_N"/>
    <property type="match status" value="3"/>
</dbReference>
<keyword evidence="6 10" id="KW-0812">Transmembrane</keyword>
<feature type="domain" description="DUF2921" evidence="13">
    <location>
        <begin position="253"/>
        <end position="402"/>
    </location>
</feature>
<evidence type="ECO:0000256" key="4">
    <source>
        <dbReference type="ARBA" id="ARBA00012483"/>
    </source>
</evidence>
<dbReference type="AlphaFoldDB" id="A0AAN8WEY5"/>
<evidence type="ECO:0000259" key="12">
    <source>
        <dbReference type="Pfam" id="PF11145"/>
    </source>
</evidence>
<evidence type="ECO:0000256" key="3">
    <source>
        <dbReference type="ARBA" id="ARBA00004906"/>
    </source>
</evidence>
<comment type="subcellular location">
    <subcellularLocation>
        <location evidence="2">Endomembrane system</location>
        <topology evidence="2">Multi-pass membrane protein</topology>
    </subcellularLocation>
</comment>
<organism evidence="14 15">
    <name type="scientific">Dillenia turbinata</name>
    <dbReference type="NCBI Taxonomy" id="194707"/>
    <lineage>
        <taxon>Eukaryota</taxon>
        <taxon>Viridiplantae</taxon>
        <taxon>Streptophyta</taxon>
        <taxon>Embryophyta</taxon>
        <taxon>Tracheophyta</taxon>
        <taxon>Spermatophyta</taxon>
        <taxon>Magnoliopsida</taxon>
        <taxon>eudicotyledons</taxon>
        <taxon>Gunneridae</taxon>
        <taxon>Pentapetalae</taxon>
        <taxon>Dilleniales</taxon>
        <taxon>Dilleniaceae</taxon>
        <taxon>Dillenia</taxon>
    </lineage>
</organism>
<feature type="chain" id="PRO_5043054873" description="RING-type E3 ubiquitin transferase" evidence="11">
    <location>
        <begin position="28"/>
        <end position="923"/>
    </location>
</feature>
<evidence type="ECO:0000256" key="8">
    <source>
        <dbReference type="ARBA" id="ARBA00022989"/>
    </source>
</evidence>
<feature type="transmembrane region" description="Helical" evidence="10">
    <location>
        <begin position="670"/>
        <end position="694"/>
    </location>
</feature>
<evidence type="ECO:0000256" key="1">
    <source>
        <dbReference type="ARBA" id="ARBA00000900"/>
    </source>
</evidence>
<comment type="catalytic activity">
    <reaction evidence="1">
        <text>S-ubiquitinyl-[E2 ubiquitin-conjugating enzyme]-L-cysteine + [acceptor protein]-L-lysine = [E2 ubiquitin-conjugating enzyme]-L-cysteine + N(6)-ubiquitinyl-[acceptor protein]-L-lysine.</text>
        <dbReference type="EC" id="2.3.2.27"/>
    </reaction>
</comment>
<dbReference type="PANTHER" id="PTHR33389">
    <property type="entry name" value="FAMILY PROTEIN, PUTATIVE (DUF2921)-RELATED"/>
    <property type="match status" value="1"/>
</dbReference>
<dbReference type="InterPro" id="IPR021319">
    <property type="entry name" value="DUF2921"/>
</dbReference>
<keyword evidence="8 10" id="KW-1133">Transmembrane helix</keyword>
<dbReference type="InterPro" id="IPR057425">
    <property type="entry name" value="DUF2921_N"/>
</dbReference>
<keyword evidence="7" id="KW-0833">Ubl conjugation pathway</keyword>
<dbReference type="PANTHER" id="PTHR33389:SF18">
    <property type="entry name" value="OS01G0677900 PROTEIN"/>
    <property type="match status" value="1"/>
</dbReference>
<feature type="domain" description="DUF2921" evidence="13">
    <location>
        <begin position="430"/>
        <end position="614"/>
    </location>
</feature>
<feature type="transmembrane region" description="Helical" evidence="10">
    <location>
        <begin position="879"/>
        <end position="904"/>
    </location>
</feature>
<dbReference type="GO" id="GO:0012505">
    <property type="term" value="C:endomembrane system"/>
    <property type="evidence" value="ECO:0007669"/>
    <property type="project" value="UniProtKB-SubCell"/>
</dbReference>
<evidence type="ECO:0000313" key="15">
    <source>
        <dbReference type="Proteomes" id="UP001370490"/>
    </source>
</evidence>
<evidence type="ECO:0000256" key="10">
    <source>
        <dbReference type="SAM" id="Phobius"/>
    </source>
</evidence>
<name>A0AAN8WEY5_9MAGN</name>